<protein>
    <submittedName>
        <fullName evidence="2">Glycosyltransferase</fullName>
    </submittedName>
</protein>
<dbReference type="InterPro" id="IPR001173">
    <property type="entry name" value="Glyco_trans_2-like"/>
</dbReference>
<evidence type="ECO:0000259" key="1">
    <source>
        <dbReference type="Pfam" id="PF00535"/>
    </source>
</evidence>
<dbReference type="SUPFAM" id="SSF53448">
    <property type="entry name" value="Nucleotide-diphospho-sugar transferases"/>
    <property type="match status" value="1"/>
</dbReference>
<proteinExistence type="predicted"/>
<dbReference type="Pfam" id="PF00535">
    <property type="entry name" value="Glycos_transf_2"/>
    <property type="match status" value="1"/>
</dbReference>
<organism evidence="2 3">
    <name type="scientific">Paenibacillus phytorum</name>
    <dbReference type="NCBI Taxonomy" id="2654977"/>
    <lineage>
        <taxon>Bacteria</taxon>
        <taxon>Bacillati</taxon>
        <taxon>Bacillota</taxon>
        <taxon>Bacilli</taxon>
        <taxon>Bacillales</taxon>
        <taxon>Paenibacillaceae</taxon>
        <taxon>Paenibacillus</taxon>
    </lineage>
</organism>
<name>A0ABX1Y717_9BACL</name>
<sequence length="273" mass="30005">MLILEVYFLTLPKRVRVVEKKITPPQRILNSKNPEVSVIIPLMNERRTIARVIANARKVHPKTEVIVVANGSRDGSSQLAKQMGAKMITYKKALGHDVGRSIGAKAAKGNVLLFLDGDIVFSTNSLKRLVHAVKNGVDVALNKYTGTLARKNVHSVVLSKYALNNMLSLPHLKGASLTTIPHALSRKALEKIGAENLTVPPKAQTIAANKGLVIKGVHYFEVGKTNPRKRRGPNDPLKDLIIGDHLEAIQHLLDKTDPRGGMTDLDRNRKMVK</sequence>
<dbReference type="InterPro" id="IPR029044">
    <property type="entry name" value="Nucleotide-diphossugar_trans"/>
</dbReference>
<feature type="domain" description="Glycosyltransferase 2-like" evidence="1">
    <location>
        <begin position="37"/>
        <end position="141"/>
    </location>
</feature>
<dbReference type="Proteomes" id="UP000616779">
    <property type="component" value="Unassembled WGS sequence"/>
</dbReference>
<comment type="caution">
    <text evidence="2">The sequence shown here is derived from an EMBL/GenBank/DDBJ whole genome shotgun (WGS) entry which is preliminary data.</text>
</comment>
<keyword evidence="3" id="KW-1185">Reference proteome</keyword>
<gene>
    <name evidence="2" type="ORF">GC098_31140</name>
</gene>
<dbReference type="PANTHER" id="PTHR48090">
    <property type="entry name" value="UNDECAPRENYL-PHOSPHATE 4-DEOXY-4-FORMAMIDO-L-ARABINOSE TRANSFERASE-RELATED"/>
    <property type="match status" value="1"/>
</dbReference>
<dbReference type="Gene3D" id="3.90.550.10">
    <property type="entry name" value="Spore Coat Polysaccharide Biosynthesis Protein SpsA, Chain A"/>
    <property type="match status" value="1"/>
</dbReference>
<accession>A0ABX1Y717</accession>
<dbReference type="PANTHER" id="PTHR48090:SF7">
    <property type="entry name" value="RFBJ PROTEIN"/>
    <property type="match status" value="1"/>
</dbReference>
<reference evidence="2 3" key="1">
    <citation type="submission" date="2019-10" db="EMBL/GenBank/DDBJ databases">
        <title>Description of Paenibacillus terrestris sp. nov.</title>
        <authorList>
            <person name="Carlier A."/>
            <person name="Qi S."/>
        </authorList>
    </citation>
    <scope>NUCLEOTIDE SEQUENCE [LARGE SCALE GENOMIC DNA]</scope>
    <source>
        <strain evidence="2 3">LMG 31458</strain>
    </source>
</reference>
<dbReference type="EMBL" id="WHOA01000231">
    <property type="protein sequence ID" value="NOU75770.1"/>
    <property type="molecule type" value="Genomic_DNA"/>
</dbReference>
<evidence type="ECO:0000313" key="3">
    <source>
        <dbReference type="Proteomes" id="UP000616779"/>
    </source>
</evidence>
<dbReference type="InterPro" id="IPR050256">
    <property type="entry name" value="Glycosyltransferase_2"/>
</dbReference>
<evidence type="ECO:0000313" key="2">
    <source>
        <dbReference type="EMBL" id="NOU75770.1"/>
    </source>
</evidence>